<evidence type="ECO:0000313" key="2">
    <source>
        <dbReference type="EMBL" id="MQL71044.1"/>
    </source>
</evidence>
<sequence>MEHPVGLPLYWCRDRRARRDTRRGVGPVGRDLIVTRLVVATRFLVVTRFAVATLCPATIRLVSRCPSPSRWVGFALRTFCGAESFVELYCLGRDAEVVEVFSSRGSLGESRLVSGEGVDGTPVLGCQSVVAPKCVASRPRGVSGVQGGSVCRPSTLWRSEVAVLVVCGFSARFVCTLQVGCSCCCVVRMASVVTRRVRAVVALLALDSLAVVFPMWRTGAGKSRCFVCRVASLVEHCDTCLWLLSAWCWLVVSSGEVLSEFFSVGSGESEGLRYAVVLAGAFWPVFPERCLGGSGGGSHRTGLRCFCSSACCSVLSEGPCCLVVWVVRSGEGSSQNRPLSFLAEVLPRSTLCSFRATVVLSLWFKVCCLVGLCSGEVLPGRLLALLVEVLPKAALCLFWLLLLSLCRDELSLLSVGLSVLQSAWALLIECCALGRASGCRVGQVALLFVSECLGCASGTLCVPVAQMVFFVFLNSLGCVSPSSAFRWLLGVVMLHCGVVSLGCTLVVVGVACCALSGLRFFACGFWQVSYGESFLLAVVLFRPWVHVRWAFRLWDTCASLSLVVVPLPLWGGCFALPRAHRDTRRGVAPVGCDLIATRLVVAIRVTIATHFLVVTGFAVATLCPAAIRLVSRCPSPLRCLLGLSWVTSQRFGMVLLCLPRLFARGVESFVELSCLGWDVEVVEVFSSRGGLGYSLAVSSLCGRRWSGLVWTRASGGFRSASSRFRSPVLGCQSVVAPACVASRPRGVSGVRGGSVCRPSTLWRSEVAVLVVRRRSRMVVTWSQRVCQGLLPLCA</sequence>
<feature type="transmembrane region" description="Helical" evidence="1">
    <location>
        <begin position="444"/>
        <end position="472"/>
    </location>
</feature>
<dbReference type="EMBL" id="NMUH01000087">
    <property type="protein sequence ID" value="MQL71044.1"/>
    <property type="molecule type" value="Genomic_DNA"/>
</dbReference>
<keyword evidence="1" id="KW-0472">Membrane</keyword>
<feature type="transmembrane region" description="Helical" evidence="1">
    <location>
        <begin position="382"/>
        <end position="405"/>
    </location>
</feature>
<feature type="transmembrane region" description="Helical" evidence="1">
    <location>
        <begin position="484"/>
        <end position="508"/>
    </location>
</feature>
<feature type="transmembrane region" description="Helical" evidence="1">
    <location>
        <begin position="411"/>
        <end position="432"/>
    </location>
</feature>
<feature type="transmembrane region" description="Helical" evidence="1">
    <location>
        <begin position="607"/>
        <end position="627"/>
    </location>
</feature>
<comment type="caution">
    <text evidence="2">The sequence shown here is derived from an EMBL/GenBank/DDBJ whole genome shotgun (WGS) entry which is preliminary data.</text>
</comment>
<proteinExistence type="predicted"/>
<protein>
    <submittedName>
        <fullName evidence="2">Uncharacterized protein</fullName>
    </submittedName>
</protein>
<keyword evidence="3" id="KW-1185">Reference proteome</keyword>
<keyword evidence="1" id="KW-0812">Transmembrane</keyword>
<feature type="transmembrane region" description="Helical" evidence="1">
    <location>
        <begin position="520"/>
        <end position="541"/>
    </location>
</feature>
<accession>A0A843TNF1</accession>
<keyword evidence="1" id="KW-1133">Transmembrane helix</keyword>
<feature type="transmembrane region" description="Helical" evidence="1">
    <location>
        <begin position="553"/>
        <end position="576"/>
    </location>
</feature>
<reference evidence="2" key="1">
    <citation type="submission" date="2017-07" db="EMBL/GenBank/DDBJ databases">
        <title>Taro Niue Genome Assembly and Annotation.</title>
        <authorList>
            <person name="Atibalentja N."/>
            <person name="Keating K."/>
            <person name="Fields C.J."/>
        </authorList>
    </citation>
    <scope>NUCLEOTIDE SEQUENCE</scope>
    <source>
        <strain evidence="2">Niue_2</strain>
        <tissue evidence="2">Leaf</tissue>
    </source>
</reference>
<evidence type="ECO:0000313" key="3">
    <source>
        <dbReference type="Proteomes" id="UP000652761"/>
    </source>
</evidence>
<organism evidence="2 3">
    <name type="scientific">Colocasia esculenta</name>
    <name type="common">Wild taro</name>
    <name type="synonym">Arum esculentum</name>
    <dbReference type="NCBI Taxonomy" id="4460"/>
    <lineage>
        <taxon>Eukaryota</taxon>
        <taxon>Viridiplantae</taxon>
        <taxon>Streptophyta</taxon>
        <taxon>Embryophyta</taxon>
        <taxon>Tracheophyta</taxon>
        <taxon>Spermatophyta</taxon>
        <taxon>Magnoliopsida</taxon>
        <taxon>Liliopsida</taxon>
        <taxon>Araceae</taxon>
        <taxon>Aroideae</taxon>
        <taxon>Colocasieae</taxon>
        <taxon>Colocasia</taxon>
    </lineage>
</organism>
<gene>
    <name evidence="2" type="ORF">Taro_003380</name>
</gene>
<name>A0A843TNF1_COLES</name>
<dbReference type="Proteomes" id="UP000652761">
    <property type="component" value="Unassembled WGS sequence"/>
</dbReference>
<evidence type="ECO:0000256" key="1">
    <source>
        <dbReference type="SAM" id="Phobius"/>
    </source>
</evidence>
<feature type="transmembrane region" description="Helical" evidence="1">
    <location>
        <begin position="354"/>
        <end position="375"/>
    </location>
</feature>
<dbReference type="AlphaFoldDB" id="A0A843TNF1"/>